<evidence type="ECO:0000256" key="8">
    <source>
        <dbReference type="SAM" id="Coils"/>
    </source>
</evidence>
<comment type="subcellular location">
    <subcellularLocation>
        <location evidence="1">Nucleus</location>
        <location evidence="1">Nuclear pore complex</location>
    </subcellularLocation>
</comment>
<dbReference type="GO" id="GO:0017056">
    <property type="term" value="F:structural constituent of nuclear pore"/>
    <property type="evidence" value="ECO:0007669"/>
    <property type="project" value="InterPro"/>
</dbReference>
<keyword evidence="3" id="KW-0509">mRNA transport</keyword>
<comment type="caution">
    <text evidence="9">The sequence shown here is derived from an EMBL/GenBank/DDBJ whole genome shotgun (WGS) entry which is preliminary data.</text>
</comment>
<evidence type="ECO:0000256" key="2">
    <source>
        <dbReference type="ARBA" id="ARBA00022448"/>
    </source>
</evidence>
<protein>
    <recommendedName>
        <fullName evidence="11">Nuclear pore complex protein An-Nup82</fullName>
    </recommendedName>
</protein>
<keyword evidence="10" id="KW-1185">Reference proteome</keyword>
<keyword evidence="8" id="KW-0175">Coiled coil</keyword>
<dbReference type="InterPro" id="IPR037700">
    <property type="entry name" value="NUP88/NUP82"/>
</dbReference>
<sequence>MPKVIGYTPPWLTRPFPGYEMFASKATPSAKETASAQKTIATRGSEIFVAVGREIRWADLAQLKEAYGANNANMSSSRSRRLANPTEQASYRTLKVSVPLPITRLAISPYGNYMAVCTSHTVHVVILPDSNLLDSDDLSPIKPKSFQVGETAHVLEQSPIASVLWHPLGYCGRCLVTITREGVVRLWELNRADRSTFSEPTLSINLVKLANATSAADDLSATMFGKSKGFSPDSAELEVASACFGDYPDQEGVHGWAPQTLWIAMIEGDVYALCPLLPSKWQLGESPGATTFLETLATSINTYNADILEESDATPEDKETAQNQLGWLSDLTYQEPFRENLPSGDVVKVFTRPTSVPAVPFLQGPFNLIPDVDYFELRDIIVFSLKTFSDGMGEGKAEGSPSAAVCLLTDTSKVHIYLDLEGIVGRWLPATSKDGYTVSESPEHKLVLTETIALTNDEASSSGQSITADVHTDFSFFVSHSDGVFYVSLESWVRKLENELSEPQTEGSEFRIQRLLEAASTQVEHCIQRPQNAERGSEEVTSCVVLEDGNIGYLVLTTISHEPYAVVLDAPEYGIPTEEELAQYMSIEAAPMEMRPIYQPPKELYEDLQLLAVIDRDVPARHKAFLKDEIRLSPANLELLMTVHKVLSHFTQRLQSGVADLFRRCERLQDEFKDQIIRTAQLATKIDSAIGNDEVQSDTGSEGYGNAKIEERLNNVKARQQKLNTRYEAIRRRMANIGGPGLSEKEASLLEELSTMECSIDKHAQTLTNDVDGSETPAWLRLEQVKDLKEDLSKEVEEMSRIENRKPASGGVKVPSQVRKLEEEQIEALLERETALVEAAINRLRSMGISIATER</sequence>
<organism evidence="9 10">
    <name type="scientific">Lojkania enalia</name>
    <dbReference type="NCBI Taxonomy" id="147567"/>
    <lineage>
        <taxon>Eukaryota</taxon>
        <taxon>Fungi</taxon>
        <taxon>Dikarya</taxon>
        <taxon>Ascomycota</taxon>
        <taxon>Pezizomycotina</taxon>
        <taxon>Dothideomycetes</taxon>
        <taxon>Pleosporomycetidae</taxon>
        <taxon>Pleosporales</taxon>
        <taxon>Pleosporales incertae sedis</taxon>
        <taxon>Lojkania</taxon>
    </lineage>
</organism>
<dbReference type="SUPFAM" id="SSF50978">
    <property type="entry name" value="WD40 repeat-like"/>
    <property type="match status" value="1"/>
</dbReference>
<keyword evidence="2" id="KW-0813">Transport</keyword>
<dbReference type="PANTHER" id="PTHR13257">
    <property type="entry name" value="NUCLEOPORIN NUP84-RELATED"/>
    <property type="match status" value="1"/>
</dbReference>
<keyword evidence="4" id="KW-0653">Protein transport</keyword>
<keyword evidence="5" id="KW-0811">Translocation</keyword>
<dbReference type="GO" id="GO:0005643">
    <property type="term" value="C:nuclear pore"/>
    <property type="evidence" value="ECO:0007669"/>
    <property type="project" value="UniProtKB-SubCell"/>
</dbReference>
<evidence type="ECO:0000256" key="7">
    <source>
        <dbReference type="ARBA" id="ARBA00023242"/>
    </source>
</evidence>
<dbReference type="EMBL" id="ML986618">
    <property type="protein sequence ID" value="KAF2264168.1"/>
    <property type="molecule type" value="Genomic_DNA"/>
</dbReference>
<gene>
    <name evidence="9" type="ORF">CC78DRAFT_464197</name>
</gene>
<evidence type="ECO:0000256" key="1">
    <source>
        <dbReference type="ARBA" id="ARBA00004567"/>
    </source>
</evidence>
<dbReference type="Gene3D" id="2.130.10.10">
    <property type="entry name" value="YVTN repeat-like/Quinoprotein amine dehydrogenase"/>
    <property type="match status" value="1"/>
</dbReference>
<name>A0A9P4KAM8_9PLEO</name>
<dbReference type="GO" id="GO:0006406">
    <property type="term" value="P:mRNA export from nucleus"/>
    <property type="evidence" value="ECO:0007669"/>
    <property type="project" value="TreeGrafter"/>
</dbReference>
<reference evidence="10" key="1">
    <citation type="journal article" date="2020" name="Stud. Mycol.">
        <title>101 Dothideomycetes genomes: A test case for predicting lifestyles and emergence of pathogens.</title>
        <authorList>
            <person name="Haridas S."/>
            <person name="Albert R."/>
            <person name="Binder M."/>
            <person name="Bloem J."/>
            <person name="LaButti K."/>
            <person name="Salamov A."/>
            <person name="Andreopoulos B."/>
            <person name="Baker S."/>
            <person name="Barry K."/>
            <person name="Bills G."/>
            <person name="Bluhm B."/>
            <person name="Cannon C."/>
            <person name="Castanera R."/>
            <person name="Culley D."/>
            <person name="Daum C."/>
            <person name="Ezra D."/>
            <person name="Gonzalez J."/>
            <person name="Henrissat B."/>
            <person name="Kuo A."/>
            <person name="Liang C."/>
            <person name="Lipzen A."/>
            <person name="Lutzoni F."/>
            <person name="Magnuson J."/>
            <person name="Mondo S."/>
            <person name="Nolan M."/>
            <person name="Ohm R."/>
            <person name="Pangilinan J."/>
            <person name="Park H.-J."/>
            <person name="Ramirez L."/>
            <person name="Alfaro M."/>
            <person name="Sun H."/>
            <person name="Tritt A."/>
            <person name="Yoshinaga Y."/>
            <person name="Zwiers L.-H."/>
            <person name="Turgeon B."/>
            <person name="Goodwin S."/>
            <person name="Spatafora J."/>
            <person name="Crous P."/>
            <person name="Grigoriev I."/>
        </authorList>
    </citation>
    <scope>NUCLEOTIDE SEQUENCE [LARGE SCALE GENOMIC DNA]</scope>
    <source>
        <strain evidence="10">CBS 304.66</strain>
    </source>
</reference>
<evidence type="ECO:0000256" key="5">
    <source>
        <dbReference type="ARBA" id="ARBA00023010"/>
    </source>
</evidence>
<evidence type="ECO:0000256" key="3">
    <source>
        <dbReference type="ARBA" id="ARBA00022816"/>
    </source>
</evidence>
<dbReference type="GO" id="GO:0000055">
    <property type="term" value="P:ribosomal large subunit export from nucleus"/>
    <property type="evidence" value="ECO:0007669"/>
    <property type="project" value="InterPro"/>
</dbReference>
<keyword evidence="7" id="KW-0539">Nucleus</keyword>
<dbReference type="OrthoDB" id="341482at2759"/>
<evidence type="ECO:0000313" key="9">
    <source>
        <dbReference type="EMBL" id="KAF2264168.1"/>
    </source>
</evidence>
<evidence type="ECO:0008006" key="11">
    <source>
        <dbReference type="Google" id="ProtNLM"/>
    </source>
</evidence>
<dbReference type="PANTHER" id="PTHR13257:SF0">
    <property type="entry name" value="NUCLEAR PORE COMPLEX PROTEIN NUP88"/>
    <property type="match status" value="1"/>
</dbReference>
<keyword evidence="6" id="KW-0906">Nuclear pore complex</keyword>
<evidence type="ECO:0000256" key="4">
    <source>
        <dbReference type="ARBA" id="ARBA00022927"/>
    </source>
</evidence>
<dbReference type="AlphaFoldDB" id="A0A9P4KAM8"/>
<dbReference type="GO" id="GO:0000056">
    <property type="term" value="P:ribosomal small subunit export from nucleus"/>
    <property type="evidence" value="ECO:0007669"/>
    <property type="project" value="InterPro"/>
</dbReference>
<proteinExistence type="predicted"/>
<feature type="coiled-coil region" evidence="8">
    <location>
        <begin position="706"/>
        <end position="733"/>
    </location>
</feature>
<dbReference type="Proteomes" id="UP000800093">
    <property type="component" value="Unassembled WGS sequence"/>
</dbReference>
<evidence type="ECO:0000256" key="6">
    <source>
        <dbReference type="ARBA" id="ARBA00023132"/>
    </source>
</evidence>
<dbReference type="InterPro" id="IPR036322">
    <property type="entry name" value="WD40_repeat_dom_sf"/>
</dbReference>
<accession>A0A9P4KAM8</accession>
<evidence type="ECO:0000313" key="10">
    <source>
        <dbReference type="Proteomes" id="UP000800093"/>
    </source>
</evidence>
<dbReference type="GO" id="GO:0006606">
    <property type="term" value="P:protein import into nucleus"/>
    <property type="evidence" value="ECO:0007669"/>
    <property type="project" value="TreeGrafter"/>
</dbReference>
<dbReference type="InterPro" id="IPR015943">
    <property type="entry name" value="WD40/YVTN_repeat-like_dom_sf"/>
</dbReference>